<dbReference type="RefSeq" id="WP_062064051.1">
    <property type="nucleotide sequence ID" value="NZ_CP013264.1"/>
</dbReference>
<gene>
    <name evidence="1" type="ORF">ATN00_08920</name>
</gene>
<dbReference type="EMBL" id="CP013264">
    <property type="protein sequence ID" value="ALR20414.1"/>
    <property type="molecule type" value="Genomic_DNA"/>
</dbReference>
<protein>
    <submittedName>
        <fullName evidence="1">Uncharacterized protein</fullName>
    </submittedName>
</protein>
<accession>A0A0S3EYB8</accession>
<organism evidence="1 2">
    <name type="scientific">Sphingobium baderi</name>
    <dbReference type="NCBI Taxonomy" id="1332080"/>
    <lineage>
        <taxon>Bacteria</taxon>
        <taxon>Pseudomonadati</taxon>
        <taxon>Pseudomonadota</taxon>
        <taxon>Alphaproteobacteria</taxon>
        <taxon>Sphingomonadales</taxon>
        <taxon>Sphingomonadaceae</taxon>
        <taxon>Sphingobium</taxon>
    </lineage>
</organism>
<evidence type="ECO:0000313" key="1">
    <source>
        <dbReference type="EMBL" id="ALR20414.1"/>
    </source>
</evidence>
<dbReference type="OrthoDB" id="7596304at2"/>
<dbReference type="KEGG" id="sbd:ATN00_08920"/>
<keyword evidence="2" id="KW-1185">Reference proteome</keyword>
<sequence>MNDVGRQTITLDDIEEHETARWIDEQLDRIERLVREHGADDEMLEAISYLREDNESWVPSEVEELDRSGRLLVPRERGDSH</sequence>
<dbReference type="Proteomes" id="UP000056968">
    <property type="component" value="Chromosome"/>
</dbReference>
<reference evidence="1 2" key="1">
    <citation type="submission" date="2015-11" db="EMBL/GenBank/DDBJ databases">
        <title>A Two-component Flavoprotein Monooxygenase System MeaXY Responsible for para-Hydroxylation of 2-Methyl-6-ethylaniline and 2,6-Diethylaniline in Sphingobium baderi DE-13.</title>
        <authorList>
            <person name="Cheng M."/>
            <person name="Meng Q."/>
            <person name="Yang Y."/>
            <person name="Chu C."/>
            <person name="Yan X."/>
            <person name="He J."/>
            <person name="Li S."/>
        </authorList>
    </citation>
    <scope>NUCLEOTIDE SEQUENCE [LARGE SCALE GENOMIC DNA]</scope>
    <source>
        <strain evidence="1 2">DE-13</strain>
    </source>
</reference>
<proteinExistence type="predicted"/>
<evidence type="ECO:0000313" key="2">
    <source>
        <dbReference type="Proteomes" id="UP000056968"/>
    </source>
</evidence>
<dbReference type="AlphaFoldDB" id="A0A0S3EYB8"/>
<name>A0A0S3EYB8_9SPHN</name>